<dbReference type="PANTHER" id="PTHR23506">
    <property type="entry name" value="GH10249P"/>
    <property type="match status" value="1"/>
</dbReference>
<dbReference type="STRING" id="51511.ENSCSAVP00000018242"/>
<reference evidence="8" key="3">
    <citation type="submission" date="2025-09" db="UniProtKB">
        <authorList>
            <consortium name="Ensembl"/>
        </authorList>
    </citation>
    <scope>IDENTIFICATION</scope>
</reference>
<evidence type="ECO:0000259" key="7">
    <source>
        <dbReference type="PROSITE" id="PS50850"/>
    </source>
</evidence>
<dbReference type="InterPro" id="IPR011701">
    <property type="entry name" value="MFS"/>
</dbReference>
<dbReference type="InterPro" id="IPR050930">
    <property type="entry name" value="MFS_Vesicular_Transporter"/>
</dbReference>
<accession>H2ZKX6</accession>
<evidence type="ECO:0000313" key="9">
    <source>
        <dbReference type="Proteomes" id="UP000007875"/>
    </source>
</evidence>
<protein>
    <recommendedName>
        <fullName evidence="7">Major facilitator superfamily (MFS) profile domain-containing protein</fullName>
    </recommendedName>
</protein>
<comment type="subcellular location">
    <subcellularLocation>
        <location evidence="1">Membrane</location>
        <topology evidence="1">Multi-pass membrane protein</topology>
    </subcellularLocation>
</comment>
<name>H2ZKX6_CIOSA</name>
<feature type="domain" description="Major facilitator superfamily (MFS) profile" evidence="7">
    <location>
        <begin position="149"/>
        <end position="249"/>
    </location>
</feature>
<evidence type="ECO:0000313" key="8">
    <source>
        <dbReference type="Ensembl" id="ENSCSAVP00000018242.1"/>
    </source>
</evidence>
<dbReference type="GO" id="GO:0022857">
    <property type="term" value="F:transmembrane transporter activity"/>
    <property type="evidence" value="ECO:0007669"/>
    <property type="project" value="InterPro"/>
</dbReference>
<dbReference type="InterPro" id="IPR036259">
    <property type="entry name" value="MFS_trans_sf"/>
</dbReference>
<feature type="transmembrane region" description="Helical" evidence="6">
    <location>
        <begin position="187"/>
        <end position="207"/>
    </location>
</feature>
<feature type="transmembrane region" description="Helical" evidence="6">
    <location>
        <begin position="147"/>
        <end position="167"/>
    </location>
</feature>
<evidence type="ECO:0000256" key="2">
    <source>
        <dbReference type="ARBA" id="ARBA00022448"/>
    </source>
</evidence>
<dbReference type="eggNOG" id="KOG3764">
    <property type="taxonomic scope" value="Eukaryota"/>
</dbReference>
<dbReference type="PANTHER" id="PTHR23506:SF26">
    <property type="entry name" value="MFS-TYPE TRANSPORTER SLC18B1"/>
    <property type="match status" value="1"/>
</dbReference>
<reference evidence="9" key="1">
    <citation type="submission" date="2003-08" db="EMBL/GenBank/DDBJ databases">
        <authorList>
            <person name="Birren B."/>
            <person name="Nusbaum C."/>
            <person name="Abebe A."/>
            <person name="Abouelleil A."/>
            <person name="Adekoya E."/>
            <person name="Ait-zahra M."/>
            <person name="Allen N."/>
            <person name="Allen T."/>
            <person name="An P."/>
            <person name="Anderson M."/>
            <person name="Anderson S."/>
            <person name="Arachchi H."/>
            <person name="Armbruster J."/>
            <person name="Bachantsang P."/>
            <person name="Baldwin J."/>
            <person name="Barry A."/>
            <person name="Bayul T."/>
            <person name="Blitshsteyn B."/>
            <person name="Bloom T."/>
            <person name="Blye J."/>
            <person name="Boguslavskiy L."/>
            <person name="Borowsky M."/>
            <person name="Boukhgalter B."/>
            <person name="Brunache A."/>
            <person name="Butler J."/>
            <person name="Calixte N."/>
            <person name="Calvo S."/>
            <person name="Camarata J."/>
            <person name="Campo K."/>
            <person name="Chang J."/>
            <person name="Cheshatsang Y."/>
            <person name="Citroen M."/>
            <person name="Collymore A."/>
            <person name="Considine T."/>
            <person name="Cook A."/>
            <person name="Cooke P."/>
            <person name="Corum B."/>
            <person name="Cuomo C."/>
            <person name="David R."/>
            <person name="Dawoe T."/>
            <person name="Degray S."/>
            <person name="Dodge S."/>
            <person name="Dooley K."/>
            <person name="Dorje P."/>
            <person name="Dorjee K."/>
            <person name="Dorris L."/>
            <person name="Duffey N."/>
            <person name="Dupes A."/>
            <person name="Elkins T."/>
            <person name="Engels R."/>
            <person name="Erickson J."/>
            <person name="Farina A."/>
            <person name="Faro S."/>
            <person name="Ferreira P."/>
            <person name="Fischer H."/>
            <person name="Fitzgerald M."/>
            <person name="Foley K."/>
            <person name="Gage D."/>
            <person name="Galagan J."/>
            <person name="Gearin G."/>
            <person name="Gnerre S."/>
            <person name="Gnirke A."/>
            <person name="Goyette A."/>
            <person name="Graham J."/>
            <person name="Grandbois E."/>
            <person name="Gyaltsen K."/>
            <person name="Hafez N."/>
            <person name="Hagopian D."/>
            <person name="Hagos B."/>
            <person name="Hall J."/>
            <person name="Hatcher B."/>
            <person name="Heller A."/>
            <person name="Higgins H."/>
            <person name="Honan T."/>
            <person name="Horn A."/>
            <person name="Houde N."/>
            <person name="Hughes L."/>
            <person name="Hulme W."/>
            <person name="Husby E."/>
            <person name="Iliev I."/>
            <person name="Jaffe D."/>
            <person name="Jones C."/>
            <person name="Kamal M."/>
            <person name="Kamat A."/>
            <person name="Kamvysselis M."/>
            <person name="Karlsson E."/>
            <person name="Kells C."/>
            <person name="Kieu A."/>
            <person name="Kisner P."/>
            <person name="Kodira C."/>
            <person name="Kulbokas E."/>
            <person name="Labutti K."/>
            <person name="Lama D."/>
            <person name="Landers T."/>
            <person name="Leger J."/>
            <person name="Levine S."/>
            <person name="Lewis D."/>
            <person name="Lewis T."/>
            <person name="Lindblad-toh K."/>
            <person name="Liu X."/>
            <person name="Lokyitsang T."/>
            <person name="Lokyitsang Y."/>
            <person name="Lucien O."/>
            <person name="Lui A."/>
            <person name="Ma L.J."/>
            <person name="Mabbitt R."/>
            <person name="Macdonald J."/>
            <person name="Maclean C."/>
            <person name="Major J."/>
            <person name="Manning J."/>
            <person name="Marabella R."/>
            <person name="Maru K."/>
            <person name="Matthews C."/>
            <person name="Mauceli E."/>
            <person name="Mccarthy M."/>
            <person name="Mcdonough S."/>
            <person name="Mcghee T."/>
            <person name="Meldrim J."/>
            <person name="Meneus L."/>
            <person name="Mesirov J."/>
            <person name="Mihalev A."/>
            <person name="Mihova T."/>
            <person name="Mikkelsen T."/>
            <person name="Mlenga V."/>
            <person name="Moru K."/>
            <person name="Mozes J."/>
            <person name="Mulrain L."/>
            <person name="Munson G."/>
            <person name="Naylor J."/>
            <person name="Newes C."/>
            <person name="Nguyen C."/>
            <person name="Nguyen N."/>
            <person name="Nguyen T."/>
            <person name="Nicol R."/>
            <person name="Nielsen C."/>
            <person name="Nizzari M."/>
            <person name="Norbu C."/>
            <person name="Norbu N."/>
            <person name="O'donnell P."/>
            <person name="Okoawo O."/>
            <person name="O'leary S."/>
            <person name="Omotosho B."/>
            <person name="O'neill K."/>
            <person name="Osman S."/>
            <person name="Parker S."/>
            <person name="Perrin D."/>
            <person name="Phunkhang P."/>
            <person name="Piqani B."/>
            <person name="Purcell S."/>
            <person name="Rachupka T."/>
            <person name="Ramasamy U."/>
            <person name="Rameau R."/>
            <person name="Ray V."/>
            <person name="Raymond C."/>
            <person name="Retta R."/>
            <person name="Richardson S."/>
            <person name="Rise C."/>
            <person name="Rodriguez J."/>
            <person name="Rogers J."/>
            <person name="Rogov P."/>
            <person name="Rutman M."/>
            <person name="Schupbach R."/>
            <person name="Seaman C."/>
            <person name="Settipalli S."/>
            <person name="Sharpe T."/>
            <person name="Sheridan J."/>
            <person name="Sherpa N."/>
            <person name="Shi J."/>
            <person name="Smirnov S."/>
            <person name="Smith C."/>
            <person name="Sougnez C."/>
            <person name="Spencer B."/>
            <person name="Stalker J."/>
            <person name="Stange-thomann N."/>
            <person name="Stavropoulos S."/>
            <person name="Stetson K."/>
            <person name="Stone C."/>
            <person name="Stone S."/>
            <person name="Stubbs M."/>
            <person name="Talamas J."/>
            <person name="Tchuinga P."/>
            <person name="Tenzing P."/>
            <person name="Tesfaye S."/>
            <person name="Theodore J."/>
            <person name="Thoulutsang Y."/>
            <person name="Topham K."/>
            <person name="Towey S."/>
            <person name="Tsamla T."/>
            <person name="Tsomo N."/>
            <person name="Vallee D."/>
            <person name="Vassiliev H."/>
            <person name="Venkataraman V."/>
            <person name="Vinson J."/>
            <person name="Vo A."/>
            <person name="Wade C."/>
            <person name="Wang S."/>
            <person name="Wangchuk T."/>
            <person name="Wangdi T."/>
            <person name="Whittaker C."/>
            <person name="Wilkinson J."/>
            <person name="Wu Y."/>
            <person name="Wyman D."/>
            <person name="Yadav S."/>
            <person name="Yang S."/>
            <person name="Yang X."/>
            <person name="Yeager S."/>
            <person name="Yee E."/>
            <person name="Young G."/>
            <person name="Zainoun J."/>
            <person name="Zembeck L."/>
            <person name="Zimmer A."/>
            <person name="Zody M."/>
            <person name="Lander E."/>
        </authorList>
    </citation>
    <scope>NUCLEOTIDE SEQUENCE [LARGE SCALE GENOMIC DNA]</scope>
</reference>
<dbReference type="InParanoid" id="H2ZKX6"/>
<keyword evidence="3 6" id="KW-0812">Transmembrane</keyword>
<keyword evidence="5 6" id="KW-0472">Membrane</keyword>
<dbReference type="Ensembl" id="ENSCSAVT00000018440.1">
    <property type="protein sequence ID" value="ENSCSAVP00000018242.1"/>
    <property type="gene ID" value="ENSCSAVG00000010726.1"/>
</dbReference>
<feature type="transmembrane region" description="Helical" evidence="6">
    <location>
        <begin position="214"/>
        <end position="234"/>
    </location>
</feature>
<evidence type="ECO:0000256" key="5">
    <source>
        <dbReference type="ARBA" id="ARBA00023136"/>
    </source>
</evidence>
<dbReference type="AlphaFoldDB" id="H2ZKX6"/>
<reference evidence="8" key="2">
    <citation type="submission" date="2025-08" db="UniProtKB">
        <authorList>
            <consortium name="Ensembl"/>
        </authorList>
    </citation>
    <scope>IDENTIFICATION</scope>
</reference>
<evidence type="ECO:0000256" key="4">
    <source>
        <dbReference type="ARBA" id="ARBA00022989"/>
    </source>
</evidence>
<keyword evidence="9" id="KW-1185">Reference proteome</keyword>
<dbReference type="GO" id="GO:0016020">
    <property type="term" value="C:membrane"/>
    <property type="evidence" value="ECO:0007669"/>
    <property type="project" value="UniProtKB-SubCell"/>
</dbReference>
<evidence type="ECO:0000256" key="6">
    <source>
        <dbReference type="SAM" id="Phobius"/>
    </source>
</evidence>
<sequence length="249" mass="27228">MPEHANASAVTLPNSDGHSDTSIDVQFECTKGSCPNSSILDYAYENELERTENQYNAPKIMPLYRRSNSVSMPISLNSNEIAPCSLNQNNCKTYGSLDHNQFVSNLVLPCNVDDILADDSCPILTEDEKPTEDIEEKLHCGFTKRQLKVFISLVLLSLNDIMGYSAISPFFPVVAAEKGLTPFQVGMIFSSYSIAGIFFSFIIGLVLVRVGAKFCVIAGMFWNAGAIICFGFIGNVGPTPFLALSIISR</sequence>
<evidence type="ECO:0000256" key="3">
    <source>
        <dbReference type="ARBA" id="ARBA00022692"/>
    </source>
</evidence>
<dbReference type="InterPro" id="IPR020846">
    <property type="entry name" value="MFS_dom"/>
</dbReference>
<proteinExistence type="predicted"/>
<dbReference type="OMA" id="NDIMGYS"/>
<organism evidence="8 9">
    <name type="scientific">Ciona savignyi</name>
    <name type="common">Pacific transparent sea squirt</name>
    <dbReference type="NCBI Taxonomy" id="51511"/>
    <lineage>
        <taxon>Eukaryota</taxon>
        <taxon>Metazoa</taxon>
        <taxon>Chordata</taxon>
        <taxon>Tunicata</taxon>
        <taxon>Ascidiacea</taxon>
        <taxon>Phlebobranchia</taxon>
        <taxon>Cionidae</taxon>
        <taxon>Ciona</taxon>
    </lineage>
</organism>
<dbReference type="Proteomes" id="UP000007875">
    <property type="component" value="Unassembled WGS sequence"/>
</dbReference>
<evidence type="ECO:0000256" key="1">
    <source>
        <dbReference type="ARBA" id="ARBA00004141"/>
    </source>
</evidence>
<dbReference type="SUPFAM" id="SSF103473">
    <property type="entry name" value="MFS general substrate transporter"/>
    <property type="match status" value="1"/>
</dbReference>
<dbReference type="GeneTree" id="ENSGT00940000170340"/>
<dbReference type="Pfam" id="PF07690">
    <property type="entry name" value="MFS_1"/>
    <property type="match status" value="1"/>
</dbReference>
<keyword evidence="2" id="KW-0813">Transport</keyword>
<dbReference type="PROSITE" id="PS50850">
    <property type="entry name" value="MFS"/>
    <property type="match status" value="1"/>
</dbReference>
<dbReference type="HOGENOM" id="CLU_954841_0_0_1"/>
<dbReference type="Gene3D" id="1.20.1250.20">
    <property type="entry name" value="MFS general substrate transporter like domains"/>
    <property type="match status" value="1"/>
</dbReference>
<keyword evidence="4 6" id="KW-1133">Transmembrane helix</keyword>